<protein>
    <submittedName>
        <fullName evidence="1">Uncharacterized protein</fullName>
    </submittedName>
</protein>
<gene>
    <name evidence="1" type="ORF">EVAR_5886_1</name>
</gene>
<keyword evidence="2" id="KW-1185">Reference proteome</keyword>
<dbReference type="Proteomes" id="UP000299102">
    <property type="component" value="Unassembled WGS sequence"/>
</dbReference>
<dbReference type="OrthoDB" id="410404at2759"/>
<proteinExistence type="predicted"/>
<reference evidence="1 2" key="1">
    <citation type="journal article" date="2019" name="Commun. Biol.">
        <title>The bagworm genome reveals a unique fibroin gene that provides high tensile strength.</title>
        <authorList>
            <person name="Kono N."/>
            <person name="Nakamura H."/>
            <person name="Ohtoshi R."/>
            <person name="Tomita M."/>
            <person name="Numata K."/>
            <person name="Arakawa K."/>
        </authorList>
    </citation>
    <scope>NUCLEOTIDE SEQUENCE [LARGE SCALE GENOMIC DNA]</scope>
</reference>
<dbReference type="AlphaFoldDB" id="A0A4C1TFH5"/>
<evidence type="ECO:0000313" key="1">
    <source>
        <dbReference type="EMBL" id="GBP12051.1"/>
    </source>
</evidence>
<comment type="caution">
    <text evidence="1">The sequence shown here is derived from an EMBL/GenBank/DDBJ whole genome shotgun (WGS) entry which is preliminary data.</text>
</comment>
<sequence>MTDYFSDGERRRLMKLLTPSSLHQLTLSSVGYLILTHEVDNTLITLLESRLINTVQMRSPRDICGVFLKDRCKNSDVREQCRLKEDVGTRVEKAFGFFKEHQLITDYQYGFEVAAQLVIFMKQYYLQVSYYYYLELKDNNSYDDVNIDISKVEE</sequence>
<dbReference type="EMBL" id="BGZK01000049">
    <property type="protein sequence ID" value="GBP12051.1"/>
    <property type="molecule type" value="Genomic_DNA"/>
</dbReference>
<organism evidence="1 2">
    <name type="scientific">Eumeta variegata</name>
    <name type="common">Bagworm moth</name>
    <name type="synonym">Eumeta japonica</name>
    <dbReference type="NCBI Taxonomy" id="151549"/>
    <lineage>
        <taxon>Eukaryota</taxon>
        <taxon>Metazoa</taxon>
        <taxon>Ecdysozoa</taxon>
        <taxon>Arthropoda</taxon>
        <taxon>Hexapoda</taxon>
        <taxon>Insecta</taxon>
        <taxon>Pterygota</taxon>
        <taxon>Neoptera</taxon>
        <taxon>Endopterygota</taxon>
        <taxon>Lepidoptera</taxon>
        <taxon>Glossata</taxon>
        <taxon>Ditrysia</taxon>
        <taxon>Tineoidea</taxon>
        <taxon>Psychidae</taxon>
        <taxon>Oiketicinae</taxon>
        <taxon>Eumeta</taxon>
    </lineage>
</organism>
<name>A0A4C1TFH5_EUMVA</name>
<evidence type="ECO:0000313" key="2">
    <source>
        <dbReference type="Proteomes" id="UP000299102"/>
    </source>
</evidence>
<accession>A0A4C1TFH5</accession>